<dbReference type="PROSITE" id="PS51005">
    <property type="entry name" value="NAC"/>
    <property type="match status" value="1"/>
</dbReference>
<feature type="region of interest" description="Disordered" evidence="5">
    <location>
        <begin position="284"/>
        <end position="304"/>
    </location>
</feature>
<dbReference type="GO" id="GO:0003677">
    <property type="term" value="F:DNA binding"/>
    <property type="evidence" value="ECO:0007669"/>
    <property type="project" value="UniProtKB-KW"/>
</dbReference>
<dbReference type="PANTHER" id="PTHR31719:SF179">
    <property type="entry name" value="OS08G0148400 PROTEIN"/>
    <property type="match status" value="1"/>
</dbReference>
<feature type="compositionally biased region" description="Acidic residues" evidence="5">
    <location>
        <begin position="56"/>
        <end position="69"/>
    </location>
</feature>
<gene>
    <name evidence="7" type="primary">NAC019</name>
    <name evidence="7" type="ORF">CFP56_036628</name>
</gene>
<keyword evidence="8" id="KW-1185">Reference proteome</keyword>
<dbReference type="InterPro" id="IPR036093">
    <property type="entry name" value="NAC_dom_sf"/>
</dbReference>
<feature type="compositionally biased region" description="Basic and acidic residues" evidence="5">
    <location>
        <begin position="70"/>
        <end position="79"/>
    </location>
</feature>
<dbReference type="SUPFAM" id="SSF101941">
    <property type="entry name" value="NAC domain"/>
    <property type="match status" value="1"/>
</dbReference>
<evidence type="ECO:0000313" key="8">
    <source>
        <dbReference type="Proteomes" id="UP000237347"/>
    </source>
</evidence>
<evidence type="ECO:0000256" key="3">
    <source>
        <dbReference type="ARBA" id="ARBA00023163"/>
    </source>
</evidence>
<organism evidence="7 8">
    <name type="scientific">Quercus suber</name>
    <name type="common">Cork oak</name>
    <dbReference type="NCBI Taxonomy" id="58331"/>
    <lineage>
        <taxon>Eukaryota</taxon>
        <taxon>Viridiplantae</taxon>
        <taxon>Streptophyta</taxon>
        <taxon>Embryophyta</taxon>
        <taxon>Tracheophyta</taxon>
        <taxon>Spermatophyta</taxon>
        <taxon>Magnoliopsida</taxon>
        <taxon>eudicotyledons</taxon>
        <taxon>Gunneridae</taxon>
        <taxon>Pentapetalae</taxon>
        <taxon>rosids</taxon>
        <taxon>fabids</taxon>
        <taxon>Fagales</taxon>
        <taxon>Fagaceae</taxon>
        <taxon>Quercus</taxon>
    </lineage>
</organism>
<protein>
    <submittedName>
        <fullName evidence="7">Nac domain-containing protein 19</fullName>
    </submittedName>
</protein>
<feature type="region of interest" description="Disordered" evidence="5">
    <location>
        <begin position="34"/>
        <end position="80"/>
    </location>
</feature>
<sequence>MSCSPENIMESKQDKPSIMASGVTNQVIPNVITQVLNTPRSNTSSRSSPSVADHSDNEEEEPDQEEQKEEENQSSKEVDSVALHRILNDLMKQFGEEQEKSYLSFEHKDPPIGYRFEPTDYDLIMRYLIRKVLKKRLPWNQIVDVDLYKHNPESLAEANKKYDGKEEWYFFTPRKLKYKKRTCPYREAGDGYWKPSRADIKIESKGAIVGYKKVFVFHRGKAPNGVKTNWIMHEYRLNLPPVTRRDENDTGLDEWVLCRIYNNIKTNTQDKSCSLVKGKGKKEKTCSTSLHHGDRNARNQPMPKVDPTTVIVEDYMNQSHQNVPAFSHMASRFPDQFHPVASDYGTPQIIEPIPDMHYFQNESSGYANNMVSLPNELQTVVDKYETPAMVKPIPGMRYFRNELSRFANNKVHFPNKTQAVVGNNGIPPAMIKPIPGMPSFRNESSGSANNMFRFPNESQAVVSNYGTPPAMVKPIPGMPSFRNECGSANNMVGFPNDLQAVVGKYKTPPAMVKPIPGMPSFRNESSGSANNMIHFPNESQSVVGNYGTPPQMIGSILGMPPFPNESSGYVHSKFSENELGQYQKDFDTTNAELQLNFCSNNYPAPMMQMDDIVPNKRLKLSDDDKPCE</sequence>
<reference evidence="7 8" key="1">
    <citation type="journal article" date="2018" name="Sci. Data">
        <title>The draft genome sequence of cork oak.</title>
        <authorList>
            <person name="Ramos A.M."/>
            <person name="Usie A."/>
            <person name="Barbosa P."/>
            <person name="Barros P.M."/>
            <person name="Capote T."/>
            <person name="Chaves I."/>
            <person name="Simoes F."/>
            <person name="Abreu I."/>
            <person name="Carrasquinho I."/>
            <person name="Faro C."/>
            <person name="Guimaraes J.B."/>
            <person name="Mendonca D."/>
            <person name="Nobrega F."/>
            <person name="Rodrigues L."/>
            <person name="Saibo N.J.M."/>
            <person name="Varela M.C."/>
            <person name="Egas C."/>
            <person name="Matos J."/>
            <person name="Miguel C.M."/>
            <person name="Oliveira M.M."/>
            <person name="Ricardo C.P."/>
            <person name="Goncalves S."/>
        </authorList>
    </citation>
    <scope>NUCLEOTIDE SEQUENCE [LARGE SCALE GENOMIC DNA]</scope>
    <source>
        <strain evidence="8">cv. HL8</strain>
    </source>
</reference>
<evidence type="ECO:0000259" key="6">
    <source>
        <dbReference type="PROSITE" id="PS51005"/>
    </source>
</evidence>
<feature type="compositionally biased region" description="Low complexity" evidence="5">
    <location>
        <begin position="37"/>
        <end position="50"/>
    </location>
</feature>
<accession>A0AAW0J6N0</accession>
<dbReference type="EMBL" id="PKMF04000672">
    <property type="protein sequence ID" value="KAK7822265.1"/>
    <property type="molecule type" value="Genomic_DNA"/>
</dbReference>
<feature type="region of interest" description="Disordered" evidence="5">
    <location>
        <begin position="1"/>
        <end position="22"/>
    </location>
</feature>
<keyword evidence="3" id="KW-0804">Transcription</keyword>
<keyword evidence="1" id="KW-0805">Transcription regulation</keyword>
<dbReference type="AlphaFoldDB" id="A0AAW0J6N0"/>
<dbReference type="InterPro" id="IPR003441">
    <property type="entry name" value="NAC-dom"/>
</dbReference>
<keyword evidence="2" id="KW-0238">DNA-binding</keyword>
<feature type="domain" description="NAC" evidence="6">
    <location>
        <begin position="110"/>
        <end position="263"/>
    </location>
</feature>
<comment type="caution">
    <text evidence="7">The sequence shown here is derived from an EMBL/GenBank/DDBJ whole genome shotgun (WGS) entry which is preliminary data.</text>
</comment>
<evidence type="ECO:0000256" key="2">
    <source>
        <dbReference type="ARBA" id="ARBA00023125"/>
    </source>
</evidence>
<dbReference type="PANTHER" id="PTHR31719">
    <property type="entry name" value="NAC TRANSCRIPTION FACTOR 56"/>
    <property type="match status" value="1"/>
</dbReference>
<dbReference type="Gene3D" id="2.170.150.80">
    <property type="entry name" value="NAC domain"/>
    <property type="match status" value="1"/>
</dbReference>
<proteinExistence type="predicted"/>
<evidence type="ECO:0000256" key="4">
    <source>
        <dbReference type="ARBA" id="ARBA00023242"/>
    </source>
</evidence>
<evidence type="ECO:0000256" key="5">
    <source>
        <dbReference type="SAM" id="MobiDB-lite"/>
    </source>
</evidence>
<dbReference type="Pfam" id="PF02365">
    <property type="entry name" value="NAM"/>
    <property type="match status" value="1"/>
</dbReference>
<evidence type="ECO:0000313" key="7">
    <source>
        <dbReference type="EMBL" id="KAK7822265.1"/>
    </source>
</evidence>
<keyword evidence="4" id="KW-0539">Nucleus</keyword>
<evidence type="ECO:0000256" key="1">
    <source>
        <dbReference type="ARBA" id="ARBA00023015"/>
    </source>
</evidence>
<name>A0AAW0J6N0_QUESU</name>
<dbReference type="Proteomes" id="UP000237347">
    <property type="component" value="Unassembled WGS sequence"/>
</dbReference>
<dbReference type="GO" id="GO:0006355">
    <property type="term" value="P:regulation of DNA-templated transcription"/>
    <property type="evidence" value="ECO:0007669"/>
    <property type="project" value="InterPro"/>
</dbReference>